<reference evidence="1" key="1">
    <citation type="submission" date="2021-02" db="EMBL/GenBank/DDBJ databases">
        <authorList>
            <person name="Nowell W R."/>
        </authorList>
    </citation>
    <scope>NUCLEOTIDE SEQUENCE</scope>
</reference>
<proteinExistence type="predicted"/>
<protein>
    <submittedName>
        <fullName evidence="1">Uncharacterized protein</fullName>
    </submittedName>
</protein>
<sequence>MWGNQTYNPYGNTLQRDLTQNNWYNPAAITGLN</sequence>
<dbReference type="EMBL" id="CAJOAY010002534">
    <property type="protein sequence ID" value="CAF3960017.1"/>
    <property type="molecule type" value="Genomic_DNA"/>
</dbReference>
<evidence type="ECO:0000313" key="1">
    <source>
        <dbReference type="EMBL" id="CAF3960017.1"/>
    </source>
</evidence>
<feature type="non-terminal residue" evidence="1">
    <location>
        <position position="33"/>
    </location>
</feature>
<accession>A0A819L738</accession>
<evidence type="ECO:0000313" key="2">
    <source>
        <dbReference type="Proteomes" id="UP000663881"/>
    </source>
</evidence>
<comment type="caution">
    <text evidence="1">The sequence shown here is derived from an EMBL/GenBank/DDBJ whole genome shotgun (WGS) entry which is preliminary data.</text>
</comment>
<name>A0A819L738_9BILA</name>
<dbReference type="Proteomes" id="UP000663881">
    <property type="component" value="Unassembled WGS sequence"/>
</dbReference>
<gene>
    <name evidence="1" type="ORF">OKA104_LOCUS27478</name>
</gene>
<organism evidence="1 2">
    <name type="scientific">Adineta steineri</name>
    <dbReference type="NCBI Taxonomy" id="433720"/>
    <lineage>
        <taxon>Eukaryota</taxon>
        <taxon>Metazoa</taxon>
        <taxon>Spiralia</taxon>
        <taxon>Gnathifera</taxon>
        <taxon>Rotifera</taxon>
        <taxon>Eurotatoria</taxon>
        <taxon>Bdelloidea</taxon>
        <taxon>Adinetida</taxon>
        <taxon>Adinetidae</taxon>
        <taxon>Adineta</taxon>
    </lineage>
</organism>
<dbReference type="AlphaFoldDB" id="A0A819L738"/>